<keyword evidence="3" id="KW-0313">Glucose metabolism</keyword>
<dbReference type="Pfam" id="PF00534">
    <property type="entry name" value="Glycos_transf_1"/>
    <property type="match status" value="1"/>
</dbReference>
<evidence type="ECO:0000256" key="6">
    <source>
        <dbReference type="ARBA" id="ARBA00023277"/>
    </source>
</evidence>
<dbReference type="PANTHER" id="PTHR47779">
    <property type="entry name" value="SYNTHASE (CCG-9), PUTATIVE (AFU_ORTHOLOGUE AFUA_3G12100)-RELATED"/>
    <property type="match status" value="1"/>
</dbReference>
<evidence type="ECO:0000256" key="2">
    <source>
        <dbReference type="ARBA" id="ARBA00011738"/>
    </source>
</evidence>
<evidence type="ECO:0000259" key="8">
    <source>
        <dbReference type="Pfam" id="PF21269"/>
    </source>
</evidence>
<dbReference type="EMBL" id="LHXT01000011">
    <property type="protein sequence ID" value="KXA98661.1"/>
    <property type="molecule type" value="Genomic_DNA"/>
</dbReference>
<dbReference type="PANTHER" id="PTHR47779:SF1">
    <property type="entry name" value="SYNTHASE (CCG-9), PUTATIVE (AFU_ORTHOLOGUE AFUA_3G12100)-RELATED"/>
    <property type="match status" value="1"/>
</dbReference>
<name>A0A656YWS9_9EURY</name>
<feature type="domain" description="Glycosyl transferase family 1" evidence="7">
    <location>
        <begin position="211"/>
        <end position="370"/>
    </location>
</feature>
<keyword evidence="4" id="KW-0328">Glycosyltransferase</keyword>
<dbReference type="SUPFAM" id="SSF53756">
    <property type="entry name" value="UDP-Glycosyltransferase/glycogen phosphorylase"/>
    <property type="match status" value="1"/>
</dbReference>
<organism evidence="9 10">
    <name type="scientific">candidate division MSBL1 archaeon SCGC-AAA259J03</name>
    <dbReference type="NCBI Taxonomy" id="1698269"/>
    <lineage>
        <taxon>Archaea</taxon>
        <taxon>Methanobacteriati</taxon>
        <taxon>Methanobacteriota</taxon>
        <taxon>candidate division MSBL1</taxon>
    </lineage>
</organism>
<dbReference type="Pfam" id="PF21269">
    <property type="entry name" value="TreT_GT1"/>
    <property type="match status" value="1"/>
</dbReference>
<dbReference type="Gene3D" id="3.40.50.2000">
    <property type="entry name" value="Glycogen Phosphorylase B"/>
    <property type="match status" value="2"/>
</dbReference>
<keyword evidence="5" id="KW-0808">Transferase</keyword>
<gene>
    <name evidence="9" type="ORF">AKJ39_01310</name>
</gene>
<comment type="caution">
    <text evidence="9">The sequence shown here is derived from an EMBL/GenBank/DDBJ whole genome shotgun (WGS) entry which is preliminary data.</text>
</comment>
<proteinExistence type="inferred from homology"/>
<dbReference type="GO" id="GO:0006006">
    <property type="term" value="P:glucose metabolic process"/>
    <property type="evidence" value="ECO:0007669"/>
    <property type="project" value="UniProtKB-KW"/>
</dbReference>
<dbReference type="InterPro" id="IPR049438">
    <property type="entry name" value="TreT_GT1"/>
</dbReference>
<reference evidence="9 10" key="1">
    <citation type="journal article" date="2016" name="Sci. Rep.">
        <title>Metabolic traits of an uncultured archaeal lineage -MSBL1- from brine pools of the Red Sea.</title>
        <authorList>
            <person name="Mwirichia R."/>
            <person name="Alam I."/>
            <person name="Rashid M."/>
            <person name="Vinu M."/>
            <person name="Ba-Alawi W."/>
            <person name="Anthony Kamau A."/>
            <person name="Kamanda Ngugi D."/>
            <person name="Goker M."/>
            <person name="Klenk H.P."/>
            <person name="Bajic V."/>
            <person name="Stingl U."/>
        </authorList>
    </citation>
    <scope>NUCLEOTIDE SEQUENCE [LARGE SCALE GENOMIC DNA]</scope>
    <source>
        <strain evidence="9">SCGC-AAA259J03</strain>
    </source>
</reference>
<evidence type="ECO:0000259" key="7">
    <source>
        <dbReference type="Pfam" id="PF00534"/>
    </source>
</evidence>
<dbReference type="InterPro" id="IPR052078">
    <property type="entry name" value="Trehalose_Metab_GTase"/>
</dbReference>
<accession>A0A656YWS9</accession>
<evidence type="ECO:0000256" key="5">
    <source>
        <dbReference type="ARBA" id="ARBA00022679"/>
    </source>
</evidence>
<comment type="subunit">
    <text evidence="2">Homodimer.</text>
</comment>
<evidence type="ECO:0000256" key="3">
    <source>
        <dbReference type="ARBA" id="ARBA00022526"/>
    </source>
</evidence>
<evidence type="ECO:0000256" key="1">
    <source>
        <dbReference type="ARBA" id="ARBA00009481"/>
    </source>
</evidence>
<evidence type="ECO:0000313" key="9">
    <source>
        <dbReference type="EMBL" id="KXA98661.1"/>
    </source>
</evidence>
<sequence>MNGLRSLTDYREIVGEEKVSEIYQKAGDLCDKRVLNVNSTYYGGGVAATLKSLVPLLNDAGISVDWRTVRGSRDFFRVTKKFHNALQGEEINFTDMKKMVYETTNRGFSRFARIDHDLVVVHDPQPLPLIDFYEKNQPWVWRCHVDLSGPNEEVWRYLRSFVLPYNRVIYQLEEFAPRGLSKAGVAFNPAIDPLATKNEELPEREVDSRLEKRGIDPDRCLISQISRFDKWKDPMGVLEVFKRVKENNQDCQLAMIGGIATDDPEGQEVHRNIEREAEDMEDVHVIVDAPDIFVNAVQSRSDVVLQMSVREGFGLAATEALWKGTPVVATDVGGLKTQVQDGENGFLVEPGDYDRTVDRVLALLDRGGREMASERVKETVKDKFLITRLMEDWIDLWRELLL</sequence>
<evidence type="ECO:0000256" key="4">
    <source>
        <dbReference type="ARBA" id="ARBA00022676"/>
    </source>
</evidence>
<dbReference type="AlphaFoldDB" id="A0A656YWS9"/>
<dbReference type="InterPro" id="IPR001296">
    <property type="entry name" value="Glyco_trans_1"/>
</dbReference>
<protein>
    <submittedName>
        <fullName evidence="9">Uncharacterized protein</fullName>
    </submittedName>
</protein>
<feature type="domain" description="Trehalose synthase N-terminal" evidence="8">
    <location>
        <begin position="36"/>
        <end position="177"/>
    </location>
</feature>
<dbReference type="GO" id="GO:0016757">
    <property type="term" value="F:glycosyltransferase activity"/>
    <property type="evidence" value="ECO:0007669"/>
    <property type="project" value="UniProtKB-KW"/>
</dbReference>
<keyword evidence="6" id="KW-0119">Carbohydrate metabolism</keyword>
<keyword evidence="10" id="KW-1185">Reference proteome</keyword>
<comment type="similarity">
    <text evidence="1">Belongs to the glycosyltransferase group 1 family. Glycosyltransferase 4 subfamily.</text>
</comment>
<evidence type="ECO:0000313" key="10">
    <source>
        <dbReference type="Proteomes" id="UP000070257"/>
    </source>
</evidence>
<dbReference type="Proteomes" id="UP000070257">
    <property type="component" value="Unassembled WGS sequence"/>
</dbReference>